<evidence type="ECO:0000313" key="3">
    <source>
        <dbReference type="Proteomes" id="UP000034531"/>
    </source>
</evidence>
<feature type="transmembrane region" description="Helical" evidence="1">
    <location>
        <begin position="40"/>
        <end position="58"/>
    </location>
</feature>
<feature type="transmembrane region" description="Helical" evidence="1">
    <location>
        <begin position="6"/>
        <end position="28"/>
    </location>
</feature>
<name>A0A0G0UDG0_9BACT</name>
<dbReference type="AlphaFoldDB" id="A0A0G0UDG0"/>
<comment type="caution">
    <text evidence="2">The sequence shown here is derived from an EMBL/GenBank/DDBJ whole genome shotgun (WGS) entry which is preliminary data.</text>
</comment>
<keyword evidence="1" id="KW-0472">Membrane</keyword>
<protein>
    <submittedName>
        <fullName evidence="2">Uncharacterized protein</fullName>
    </submittedName>
</protein>
<evidence type="ECO:0000256" key="1">
    <source>
        <dbReference type="SAM" id="Phobius"/>
    </source>
</evidence>
<feature type="transmembrane region" description="Helical" evidence="1">
    <location>
        <begin position="70"/>
        <end position="92"/>
    </location>
</feature>
<gene>
    <name evidence="2" type="ORF">UT84_C0046G0005</name>
</gene>
<sequence length="154" mass="17803">MLNIDPKFAALIVFVWGAGSLLLVAIRTNSVKSVFFKKPSIIIGDFFILPVVGGLIVYDIQLMEKGFWEVLTSFSTYLLLIVSLILTGISAYRNQLLSVWWVPHLFFYYFMVFTVLYFLTVAYNLKSVIWWSVFAGVIFHQVLGIVYHKKFPRF</sequence>
<evidence type="ECO:0000313" key="2">
    <source>
        <dbReference type="EMBL" id="KKR48172.1"/>
    </source>
</evidence>
<reference evidence="2 3" key="1">
    <citation type="journal article" date="2015" name="Nature">
        <title>rRNA introns, odd ribosomes, and small enigmatic genomes across a large radiation of phyla.</title>
        <authorList>
            <person name="Brown C.T."/>
            <person name="Hug L.A."/>
            <person name="Thomas B.C."/>
            <person name="Sharon I."/>
            <person name="Castelle C.J."/>
            <person name="Singh A."/>
            <person name="Wilkins M.J."/>
            <person name="Williams K.H."/>
            <person name="Banfield J.F."/>
        </authorList>
    </citation>
    <scope>NUCLEOTIDE SEQUENCE [LARGE SCALE GENOMIC DNA]</scope>
</reference>
<dbReference type="Proteomes" id="UP000034531">
    <property type="component" value="Unassembled WGS sequence"/>
</dbReference>
<proteinExistence type="predicted"/>
<keyword evidence="1" id="KW-1133">Transmembrane helix</keyword>
<dbReference type="EMBL" id="LBYI01000046">
    <property type="protein sequence ID" value="KKR48172.1"/>
    <property type="molecule type" value="Genomic_DNA"/>
</dbReference>
<organism evidence="2 3">
    <name type="scientific">Candidatus Curtissbacteria bacterium GW2011_GWA1_40_16</name>
    <dbReference type="NCBI Taxonomy" id="1618405"/>
    <lineage>
        <taxon>Bacteria</taxon>
        <taxon>Candidatus Curtissiibacteriota</taxon>
    </lineage>
</organism>
<feature type="transmembrane region" description="Helical" evidence="1">
    <location>
        <begin position="99"/>
        <end position="122"/>
    </location>
</feature>
<feature type="transmembrane region" description="Helical" evidence="1">
    <location>
        <begin position="128"/>
        <end position="147"/>
    </location>
</feature>
<accession>A0A0G0UDG0</accession>
<keyword evidence="1" id="KW-0812">Transmembrane</keyword>